<dbReference type="Gene3D" id="3.30.310.50">
    <property type="entry name" value="Alpha-D-phosphohexomutase, C-terminal domain"/>
    <property type="match status" value="1"/>
</dbReference>
<dbReference type="AlphaFoldDB" id="A0A381QWK1"/>
<evidence type="ECO:0000313" key="11">
    <source>
        <dbReference type="EMBL" id="SUZ83795.1"/>
    </source>
</evidence>
<evidence type="ECO:0000256" key="6">
    <source>
        <dbReference type="ARBA" id="ARBA00023235"/>
    </source>
</evidence>
<name>A0A381QWK1_9ZZZZ</name>
<dbReference type="Gene3D" id="3.40.120.10">
    <property type="entry name" value="Alpha-D-Glucose-1,6-Bisphosphate, subunit A, domain 3"/>
    <property type="match status" value="3"/>
</dbReference>
<comment type="similarity">
    <text evidence="2">Belongs to the phosphohexose mutase family.</text>
</comment>
<keyword evidence="4" id="KW-0479">Metal-binding</keyword>
<gene>
    <name evidence="11" type="ORF">METZ01_LOCUS36649</name>
</gene>
<dbReference type="InterPro" id="IPR016055">
    <property type="entry name" value="A-D-PHexomutase_a/b/a-I/II/III"/>
</dbReference>
<keyword evidence="5" id="KW-0460">Magnesium</keyword>
<dbReference type="PANTHER" id="PTHR43771">
    <property type="entry name" value="PHOSPHOMANNOMUTASE"/>
    <property type="match status" value="1"/>
</dbReference>
<dbReference type="InterPro" id="IPR005843">
    <property type="entry name" value="A-D-PHexomutase_C"/>
</dbReference>
<reference evidence="11" key="1">
    <citation type="submission" date="2018-05" db="EMBL/GenBank/DDBJ databases">
        <authorList>
            <person name="Lanie J.A."/>
            <person name="Ng W.-L."/>
            <person name="Kazmierczak K.M."/>
            <person name="Andrzejewski T.M."/>
            <person name="Davidsen T.M."/>
            <person name="Wayne K.J."/>
            <person name="Tettelin H."/>
            <person name="Glass J.I."/>
            <person name="Rusch D."/>
            <person name="Podicherti R."/>
            <person name="Tsui H.-C.T."/>
            <person name="Winkler M.E."/>
        </authorList>
    </citation>
    <scope>NUCLEOTIDE SEQUENCE</scope>
</reference>
<dbReference type="PANTHER" id="PTHR43771:SF2">
    <property type="entry name" value="PHOSPHOMANNOMUTASE_PHOSPHOGLUCOMUTASE"/>
    <property type="match status" value="1"/>
</dbReference>
<dbReference type="PROSITE" id="PS00710">
    <property type="entry name" value="PGM_PMM"/>
    <property type="match status" value="1"/>
</dbReference>
<protein>
    <recommendedName>
        <fullName evidence="12">Phosphomannomutase/phosphoglucomutase</fullName>
    </recommendedName>
</protein>
<dbReference type="InterPro" id="IPR016066">
    <property type="entry name" value="A-D-PHexomutase_CS"/>
</dbReference>
<dbReference type="Pfam" id="PF02878">
    <property type="entry name" value="PGM_PMM_I"/>
    <property type="match status" value="1"/>
</dbReference>
<dbReference type="Pfam" id="PF00408">
    <property type="entry name" value="PGM_PMM_IV"/>
    <property type="match status" value="1"/>
</dbReference>
<dbReference type="Pfam" id="PF02880">
    <property type="entry name" value="PGM_PMM_III"/>
    <property type="match status" value="1"/>
</dbReference>
<dbReference type="InterPro" id="IPR005846">
    <property type="entry name" value="A-D-PHexomutase_a/b/a-III"/>
</dbReference>
<evidence type="ECO:0000256" key="3">
    <source>
        <dbReference type="ARBA" id="ARBA00022553"/>
    </source>
</evidence>
<accession>A0A381QWK1</accession>
<proteinExistence type="inferred from homology"/>
<dbReference type="Pfam" id="PF02879">
    <property type="entry name" value="PGM_PMM_II"/>
    <property type="match status" value="1"/>
</dbReference>
<sequence>MSVFKAYDIRGIAGTELDSEFAERLGRALATHLEAKCVSVVRDIRDSGPEYHAAFVKGLNAAGADVVDLGISTTGVLYRSTVDLPVDVAVAITASHNPPEYNGYKICHGTMPLGGEDLQDIRRTFEAGDFRKGEGSYDTAEDYEESYIDAVIESAGKPARDIRVALDCGNAVPGPLAVRLLERLGVDVIPVYCDWDNSFPNHPPDPTRPENMTDLAQAVIEHGAEFGIGMDGDGDRLGVVDEQGRFIHPDRLMGIFAKDVLSNLPQDASEEQRTIFYDVKCSMALEEAIEGLGGVPRMVRTGHTFMKLELRNHPTAPMAGEMSGHFFMNDGWHGFDDALYNSARLLEIVGRDQSPERGGPKFSERFSFMPEYPTTNEGKVPLLGEREEVMAAVREAFSDMEFSTVDGIRVRYENGWYLCRPSNTEPILVMRAEGRSQEALESILGDIESRIGHLVDLAELR</sequence>
<evidence type="ECO:0000259" key="9">
    <source>
        <dbReference type="Pfam" id="PF02879"/>
    </source>
</evidence>
<feature type="domain" description="Alpha-D-phosphohexomutase alpha/beta/alpha" evidence="9">
    <location>
        <begin position="146"/>
        <end position="244"/>
    </location>
</feature>
<keyword evidence="3" id="KW-0597">Phosphoprotein</keyword>
<dbReference type="SUPFAM" id="SSF53738">
    <property type="entry name" value="Phosphoglucomutase, first 3 domains"/>
    <property type="match status" value="3"/>
</dbReference>
<feature type="domain" description="Alpha-D-phosphohexomutase alpha/beta/alpha" evidence="8">
    <location>
        <begin position="3"/>
        <end position="131"/>
    </location>
</feature>
<comment type="cofactor">
    <cofactor evidence="1">
        <name>Mg(2+)</name>
        <dbReference type="ChEBI" id="CHEBI:18420"/>
    </cofactor>
</comment>
<dbReference type="InterPro" id="IPR005845">
    <property type="entry name" value="A-D-PHexomutase_a/b/a-II"/>
</dbReference>
<dbReference type="CDD" id="cd03089">
    <property type="entry name" value="PMM_PGM"/>
    <property type="match status" value="1"/>
</dbReference>
<evidence type="ECO:0000259" key="8">
    <source>
        <dbReference type="Pfam" id="PF02878"/>
    </source>
</evidence>
<evidence type="ECO:0000256" key="4">
    <source>
        <dbReference type="ARBA" id="ARBA00022723"/>
    </source>
</evidence>
<keyword evidence="6" id="KW-0413">Isomerase</keyword>
<dbReference type="SUPFAM" id="SSF55957">
    <property type="entry name" value="Phosphoglucomutase, C-terminal domain"/>
    <property type="match status" value="1"/>
</dbReference>
<organism evidence="11">
    <name type="scientific">marine metagenome</name>
    <dbReference type="NCBI Taxonomy" id="408172"/>
    <lineage>
        <taxon>unclassified sequences</taxon>
        <taxon>metagenomes</taxon>
        <taxon>ecological metagenomes</taxon>
    </lineage>
</organism>
<evidence type="ECO:0000256" key="5">
    <source>
        <dbReference type="ARBA" id="ARBA00022842"/>
    </source>
</evidence>
<dbReference type="GO" id="GO:0005975">
    <property type="term" value="P:carbohydrate metabolic process"/>
    <property type="evidence" value="ECO:0007669"/>
    <property type="project" value="InterPro"/>
</dbReference>
<evidence type="ECO:0008006" key="12">
    <source>
        <dbReference type="Google" id="ProtNLM"/>
    </source>
</evidence>
<feature type="domain" description="Alpha-D-phosphohexomutase alpha/beta/alpha" evidence="10">
    <location>
        <begin position="249"/>
        <end position="353"/>
    </location>
</feature>
<dbReference type="InterPro" id="IPR005844">
    <property type="entry name" value="A-D-PHexomutase_a/b/a-I"/>
</dbReference>
<dbReference type="PRINTS" id="PR00509">
    <property type="entry name" value="PGMPMM"/>
</dbReference>
<dbReference type="InterPro" id="IPR036900">
    <property type="entry name" value="A-D-PHexomutase_C_sf"/>
</dbReference>
<dbReference type="GO" id="GO:0000287">
    <property type="term" value="F:magnesium ion binding"/>
    <property type="evidence" value="ECO:0007669"/>
    <property type="project" value="InterPro"/>
</dbReference>
<dbReference type="GO" id="GO:0016868">
    <property type="term" value="F:intramolecular phosphotransferase activity"/>
    <property type="evidence" value="ECO:0007669"/>
    <property type="project" value="InterPro"/>
</dbReference>
<evidence type="ECO:0000256" key="1">
    <source>
        <dbReference type="ARBA" id="ARBA00001946"/>
    </source>
</evidence>
<dbReference type="EMBL" id="UINC01001567">
    <property type="protein sequence ID" value="SUZ83795.1"/>
    <property type="molecule type" value="Genomic_DNA"/>
</dbReference>
<evidence type="ECO:0000256" key="2">
    <source>
        <dbReference type="ARBA" id="ARBA00010231"/>
    </source>
</evidence>
<feature type="domain" description="Alpha-D-phosphohexomutase C-terminal" evidence="7">
    <location>
        <begin position="388"/>
        <end position="447"/>
    </location>
</feature>
<evidence type="ECO:0000259" key="10">
    <source>
        <dbReference type="Pfam" id="PF02880"/>
    </source>
</evidence>
<dbReference type="InterPro" id="IPR005841">
    <property type="entry name" value="Alpha-D-phosphohexomutase_SF"/>
</dbReference>
<evidence type="ECO:0000259" key="7">
    <source>
        <dbReference type="Pfam" id="PF00408"/>
    </source>
</evidence>